<reference evidence="2" key="1">
    <citation type="submission" date="2017-05" db="EMBL/GenBank/DDBJ databases">
        <title>Streptomyces olivochromogenes NBRC 3561 whole genome shotgun sequence.</title>
        <authorList>
            <person name="Dohra H."/>
            <person name="Kodani S."/>
        </authorList>
    </citation>
    <scope>NUCLEOTIDE SEQUENCE [LARGE SCALE GENOMIC DNA]</scope>
    <source>
        <strain evidence="2">NBRC 3561</strain>
    </source>
</reference>
<comment type="caution">
    <text evidence="1">The sequence shown here is derived from an EMBL/GenBank/DDBJ whole genome shotgun (WGS) entry which is preliminary data.</text>
</comment>
<sequence>MNDNSPSRLEMLHFARRIAEQQLTQIDRWIAAEERREAERQHGLAARPPAPDWLIEHGPSGQDSMYVHTGDCWNAGKRSKGVTRDTALRALTEGGAPACPPCRPDTALGILEGLFRRCSAAVHSPSARHALQEGEDAFDLLLGDLDRLGEQFAVSC</sequence>
<evidence type="ECO:0000313" key="1">
    <source>
        <dbReference type="EMBL" id="GAX57154.1"/>
    </source>
</evidence>
<dbReference type="Proteomes" id="UP000217446">
    <property type="component" value="Unassembled WGS sequence"/>
</dbReference>
<organism evidence="1 2">
    <name type="scientific">Streptomyces olivochromogenes</name>
    <dbReference type="NCBI Taxonomy" id="1963"/>
    <lineage>
        <taxon>Bacteria</taxon>
        <taxon>Bacillati</taxon>
        <taxon>Actinomycetota</taxon>
        <taxon>Actinomycetes</taxon>
        <taxon>Kitasatosporales</taxon>
        <taxon>Streptomycetaceae</taxon>
        <taxon>Streptomyces</taxon>
    </lineage>
</organism>
<accession>A0A250VSS9</accession>
<dbReference type="EMBL" id="BDQI01000033">
    <property type="protein sequence ID" value="GAX57154.1"/>
    <property type="molecule type" value="Genomic_DNA"/>
</dbReference>
<evidence type="ECO:0000313" key="2">
    <source>
        <dbReference type="Proteomes" id="UP000217446"/>
    </source>
</evidence>
<keyword evidence="2" id="KW-1185">Reference proteome</keyword>
<dbReference type="Pfam" id="PF19746">
    <property type="entry name" value="DUF6233"/>
    <property type="match status" value="1"/>
</dbReference>
<name>A0A250VSS9_STROL</name>
<dbReference type="AlphaFoldDB" id="A0A250VSS9"/>
<protein>
    <submittedName>
        <fullName evidence="1">Uncharacterized protein</fullName>
    </submittedName>
</protein>
<gene>
    <name evidence="1" type="ORF">SO3561_08724</name>
</gene>
<proteinExistence type="predicted"/>
<dbReference type="InterPro" id="IPR046200">
    <property type="entry name" value="DUF6233"/>
</dbReference>